<evidence type="ECO:0000256" key="1">
    <source>
        <dbReference type="SAM" id="MobiDB-lite"/>
    </source>
</evidence>
<dbReference type="Pfam" id="PF04404">
    <property type="entry name" value="ERF"/>
    <property type="match status" value="1"/>
</dbReference>
<name>A0A1L8CFW5_9LACO</name>
<gene>
    <name evidence="2" type="ORF">FF306_00174</name>
</gene>
<dbReference type="RefSeq" id="WP_094750436.1">
    <property type="nucleotide sequence ID" value="NZ_BDDX01000001.1"/>
</dbReference>
<feature type="region of interest" description="Disordered" evidence="1">
    <location>
        <begin position="127"/>
        <end position="180"/>
    </location>
</feature>
<reference evidence="2 3" key="1">
    <citation type="journal article" date="2016" name="Syst. Appl. Microbiol.">
        <title>Genomic characterization of a fructophilic bee symbiont Lactobacillus kunkeei reveals its niche-specific adaptation.</title>
        <authorList>
            <person name="Maeno S."/>
            <person name="Tanizawa Y."/>
            <person name="Kanesaki Y."/>
            <person name="Kubota E."/>
            <person name="Kumar H."/>
            <person name="Dicks L."/>
            <person name="Salminen S."/>
            <person name="Nakagawa J."/>
            <person name="Arita M."/>
            <person name="Endo A."/>
        </authorList>
    </citation>
    <scope>NUCLEOTIDE SEQUENCE [LARGE SCALE GENOMIC DNA]</scope>
    <source>
        <strain evidence="2 3">FF30-6</strain>
    </source>
</reference>
<sequence length="252" mass="28208">MEFVVKEDKDKFELMKKLVDFQKNVKQPKKDKSNPFSKSSYASLQSVQETAIEALEPLGLSFFQDFGMNNEGKTLSVQTIIVSDLGMIKFNPIVLPLEKITAQGVGSASTYARRYALTTNLAIVADEDDDGNNASNVSKNGYNKQNNGYQKRNYQQQPKASQATTKRNTSQSKPLNESEKLMAEEVRYNNNAKQAINKIGKQNAQQIFVKAKQIYKIDDIKKCRANDLANLNSYVEAEVKGQITKLGAMTND</sequence>
<dbReference type="EMBL" id="BDDX01000001">
    <property type="protein sequence ID" value="GAT90081.1"/>
    <property type="molecule type" value="Genomic_DNA"/>
</dbReference>
<protein>
    <submittedName>
        <fullName evidence="2">Prophage replication protein</fullName>
    </submittedName>
</protein>
<dbReference type="Proteomes" id="UP000186588">
    <property type="component" value="Unassembled WGS sequence"/>
</dbReference>
<dbReference type="InterPro" id="IPR007499">
    <property type="entry name" value="ERF_bacteria_virus"/>
</dbReference>
<proteinExistence type="predicted"/>
<evidence type="ECO:0000313" key="3">
    <source>
        <dbReference type="Proteomes" id="UP000186588"/>
    </source>
</evidence>
<organism evidence="2 3">
    <name type="scientific">Apilactobacillus kunkeei</name>
    <dbReference type="NCBI Taxonomy" id="148814"/>
    <lineage>
        <taxon>Bacteria</taxon>
        <taxon>Bacillati</taxon>
        <taxon>Bacillota</taxon>
        <taxon>Bacilli</taxon>
        <taxon>Lactobacillales</taxon>
        <taxon>Lactobacillaceae</taxon>
        <taxon>Apilactobacillus</taxon>
    </lineage>
</organism>
<accession>A0A1L8CFW5</accession>
<evidence type="ECO:0000313" key="2">
    <source>
        <dbReference type="EMBL" id="GAT90081.1"/>
    </source>
</evidence>
<feature type="compositionally biased region" description="Polar residues" evidence="1">
    <location>
        <begin position="132"/>
        <end position="175"/>
    </location>
</feature>
<dbReference type="AlphaFoldDB" id="A0A1L8CFW5"/>
<comment type="caution">
    <text evidence="2">The sequence shown here is derived from an EMBL/GenBank/DDBJ whole genome shotgun (WGS) entry which is preliminary data.</text>
</comment>